<feature type="transmembrane region" description="Helical" evidence="7">
    <location>
        <begin position="355"/>
        <end position="372"/>
    </location>
</feature>
<feature type="region of interest" description="Disordered" evidence="6">
    <location>
        <begin position="1"/>
        <end position="71"/>
    </location>
</feature>
<dbReference type="PANTHER" id="PTHR19432:SF35">
    <property type="entry name" value="SOLUTE CARRIER FAMILY 45 MEMBER 3 ISOFORM X1"/>
    <property type="match status" value="1"/>
</dbReference>
<dbReference type="EMBL" id="JAFCIX010000527">
    <property type="protein sequence ID" value="KAH6588286.1"/>
    <property type="molecule type" value="Genomic_DNA"/>
</dbReference>
<evidence type="ECO:0000256" key="4">
    <source>
        <dbReference type="ARBA" id="ARBA00022989"/>
    </source>
</evidence>
<protein>
    <recommendedName>
        <fullName evidence="10">General alpha-glucoside permease</fullName>
    </recommendedName>
</protein>
<feature type="transmembrane region" description="Helical" evidence="7">
    <location>
        <begin position="458"/>
        <end position="476"/>
    </location>
</feature>
<feature type="transmembrane region" description="Helical" evidence="7">
    <location>
        <begin position="291"/>
        <end position="314"/>
    </location>
</feature>
<dbReference type="PANTHER" id="PTHR19432">
    <property type="entry name" value="SUGAR TRANSPORTER"/>
    <property type="match status" value="1"/>
</dbReference>
<feature type="transmembrane region" description="Helical" evidence="7">
    <location>
        <begin position="482"/>
        <end position="501"/>
    </location>
</feature>
<evidence type="ECO:0000256" key="3">
    <source>
        <dbReference type="ARBA" id="ARBA00022692"/>
    </source>
</evidence>
<dbReference type="SUPFAM" id="SSF103473">
    <property type="entry name" value="MFS general substrate transporter"/>
    <property type="match status" value="1"/>
</dbReference>
<evidence type="ECO:0000313" key="9">
    <source>
        <dbReference type="Proteomes" id="UP001648503"/>
    </source>
</evidence>
<feature type="transmembrane region" description="Helical" evidence="7">
    <location>
        <begin position="143"/>
        <end position="164"/>
    </location>
</feature>
<evidence type="ECO:0000256" key="5">
    <source>
        <dbReference type="ARBA" id="ARBA00023136"/>
    </source>
</evidence>
<feature type="compositionally biased region" description="Polar residues" evidence="6">
    <location>
        <begin position="33"/>
        <end position="44"/>
    </location>
</feature>
<keyword evidence="4 7" id="KW-1133">Transmembrane helix</keyword>
<feature type="compositionally biased region" description="Low complexity" evidence="6">
    <location>
        <begin position="11"/>
        <end position="28"/>
    </location>
</feature>
<keyword evidence="9" id="KW-1185">Reference proteome</keyword>
<name>A0ABQ8EXI6_9FUNG</name>
<feature type="transmembrane region" description="Helical" evidence="7">
    <location>
        <begin position="399"/>
        <end position="421"/>
    </location>
</feature>
<accession>A0ABQ8EXI6</accession>
<feature type="transmembrane region" description="Helical" evidence="7">
    <location>
        <begin position="259"/>
        <end position="279"/>
    </location>
</feature>
<evidence type="ECO:0000256" key="1">
    <source>
        <dbReference type="ARBA" id="ARBA00004141"/>
    </source>
</evidence>
<feature type="transmembrane region" description="Helical" evidence="7">
    <location>
        <begin position="618"/>
        <end position="638"/>
    </location>
</feature>
<comment type="caution">
    <text evidence="8">The sequence shown here is derived from an EMBL/GenBank/DDBJ whole genome shotgun (WGS) entry which is preliminary data.</text>
</comment>
<gene>
    <name evidence="8" type="ORF">BASA50_010837</name>
</gene>
<evidence type="ECO:0000256" key="2">
    <source>
        <dbReference type="ARBA" id="ARBA00022448"/>
    </source>
</evidence>
<keyword evidence="2" id="KW-0813">Transport</keyword>
<organism evidence="8 9">
    <name type="scientific">Batrachochytrium salamandrivorans</name>
    <dbReference type="NCBI Taxonomy" id="1357716"/>
    <lineage>
        <taxon>Eukaryota</taxon>
        <taxon>Fungi</taxon>
        <taxon>Fungi incertae sedis</taxon>
        <taxon>Chytridiomycota</taxon>
        <taxon>Chytridiomycota incertae sedis</taxon>
        <taxon>Chytridiomycetes</taxon>
        <taxon>Rhizophydiales</taxon>
        <taxon>Rhizophydiales incertae sedis</taxon>
        <taxon>Batrachochytrium</taxon>
    </lineage>
</organism>
<evidence type="ECO:0000256" key="7">
    <source>
        <dbReference type="SAM" id="Phobius"/>
    </source>
</evidence>
<dbReference type="InterPro" id="IPR036259">
    <property type="entry name" value="MFS_trans_sf"/>
</dbReference>
<dbReference type="Proteomes" id="UP001648503">
    <property type="component" value="Unassembled WGS sequence"/>
</dbReference>
<keyword evidence="3 7" id="KW-0812">Transmembrane</keyword>
<evidence type="ECO:0008006" key="10">
    <source>
        <dbReference type="Google" id="ProtNLM"/>
    </source>
</evidence>
<feature type="transmembrane region" description="Helical" evidence="7">
    <location>
        <begin position="104"/>
        <end position="123"/>
    </location>
</feature>
<keyword evidence="5 7" id="KW-0472">Membrane</keyword>
<reference evidence="8 9" key="1">
    <citation type="submission" date="2021-02" db="EMBL/GenBank/DDBJ databases">
        <title>Variation within the Batrachochytrium salamandrivorans European outbreak.</title>
        <authorList>
            <person name="Kelly M."/>
            <person name="Pasmans F."/>
            <person name="Shea T.P."/>
            <person name="Munoz J.F."/>
            <person name="Carranza S."/>
            <person name="Cuomo C.A."/>
            <person name="Martel A."/>
        </authorList>
    </citation>
    <scope>NUCLEOTIDE SEQUENCE [LARGE SCALE GENOMIC DNA]</scope>
    <source>
        <strain evidence="8 9">AMFP18/2</strain>
    </source>
</reference>
<comment type="subcellular location">
    <subcellularLocation>
        <location evidence="1">Membrane</location>
        <topology evidence="1">Multi-pass membrane protein</topology>
    </subcellularLocation>
</comment>
<sequence>MAQVPIEHCPTSSSSSSSTESQHQASSEKNIHTKTSFIAPQHHQSIPKHTAKSTDCHPSNSSPVVASHSLPRRHSTDNMLSLSSVSVRSVASASVTALPADLDLVKLIFLTICLAGVQFTWTVELAYGTPYLLSLGLAKSLTALVWIAGPLSGLLIQPIVGVYSDRSTFRFGRRRPFILVGGLLVVMSIVMIAYSRELAQMVVTTRGSESDEQIRNATILVAVVAFYFLDFSINAVQASCRALIVDISPLHQQDLANAWGGRMIGLGNVLGYFVGYLDLPSLFPILGPTQLKILCVIAIAWFTLTLLVTCFTIVERPYRQCESEQHQVWWRPLADIIQALFSLPRPIQSICNVQFLAWLGWFPFLFYSTSWISDRLEYGNYLANHLVGPSLSADDGTRAGSFALLLFAIISVVTGFILPMMTKRSHGGDRFGRVISTSHGVEGTYGRSWGAYFTLPRIWGFSLFAFAILMVMTVVVHEVVMATFIIAATGVSWGVAQWVPFTLMGEFVSFYDSDSASKESDLDAADHDPFHGSLEIEGGGVCVGTQVIHRDGYTAVDGGEDGSRGCASLAGIRLNRGSSDPCSPIEARLLNRREDSSDTMQKRAAGFQAGMVLGIHNIYIVLPQFLSTLLSAIVFAIITHVQQKSMQSVLHQGAGLTDPPMGAYDPFGWILRLGAVALVAAGVMSLQIEQVTLRPRLD</sequence>
<proteinExistence type="predicted"/>
<feature type="transmembrane region" description="Helical" evidence="7">
    <location>
        <begin position="669"/>
        <end position="688"/>
    </location>
</feature>
<feature type="transmembrane region" description="Helical" evidence="7">
    <location>
        <begin position="214"/>
        <end position="238"/>
    </location>
</feature>
<evidence type="ECO:0000313" key="8">
    <source>
        <dbReference type="EMBL" id="KAH6588286.1"/>
    </source>
</evidence>
<feature type="transmembrane region" description="Helical" evidence="7">
    <location>
        <begin position="176"/>
        <end position="194"/>
    </location>
</feature>
<evidence type="ECO:0000256" key="6">
    <source>
        <dbReference type="SAM" id="MobiDB-lite"/>
    </source>
</evidence>
<dbReference type="Gene3D" id="1.20.1250.20">
    <property type="entry name" value="MFS general substrate transporter like domains"/>
    <property type="match status" value="1"/>
</dbReference>